<comment type="caution">
    <text evidence="3">The sequence shown here is derived from an EMBL/GenBank/DDBJ whole genome shotgun (WGS) entry which is preliminary data.</text>
</comment>
<feature type="domain" description="FIST" evidence="1">
    <location>
        <begin position="22"/>
        <end position="208"/>
    </location>
</feature>
<accession>A0A7X3MK18</accession>
<evidence type="ECO:0000259" key="1">
    <source>
        <dbReference type="SMART" id="SM00897"/>
    </source>
</evidence>
<gene>
    <name evidence="3" type="ORF">GN277_21620</name>
</gene>
<dbReference type="Pfam" id="PF08495">
    <property type="entry name" value="FIST"/>
    <property type="match status" value="1"/>
</dbReference>
<dbReference type="SMART" id="SM01204">
    <property type="entry name" value="FIST_C"/>
    <property type="match status" value="1"/>
</dbReference>
<name>A0A7X3MK18_9FIRM</name>
<dbReference type="RefSeq" id="WP_159753563.1">
    <property type="nucleotide sequence ID" value="NZ_CASSPE010000020.1"/>
</dbReference>
<dbReference type="AlphaFoldDB" id="A0A7X3MK18"/>
<protein>
    <recommendedName>
        <fullName evidence="5">FIST C-domain domain-containing protein</fullName>
    </recommendedName>
</protein>
<dbReference type="PANTHER" id="PTHR40252:SF2">
    <property type="entry name" value="BLR0328 PROTEIN"/>
    <property type="match status" value="1"/>
</dbReference>
<dbReference type="PANTHER" id="PTHR40252">
    <property type="entry name" value="BLR0328 PROTEIN"/>
    <property type="match status" value="1"/>
</dbReference>
<proteinExistence type="predicted"/>
<organism evidence="3 4">
    <name type="scientific">Sporofaciens musculi</name>
    <dbReference type="NCBI Taxonomy" id="2681861"/>
    <lineage>
        <taxon>Bacteria</taxon>
        <taxon>Bacillati</taxon>
        <taxon>Bacillota</taxon>
        <taxon>Clostridia</taxon>
        <taxon>Lachnospirales</taxon>
        <taxon>Lachnospiraceae</taxon>
        <taxon>Sporofaciens</taxon>
    </lineage>
</organism>
<dbReference type="Pfam" id="PF10442">
    <property type="entry name" value="FIST_C"/>
    <property type="match status" value="1"/>
</dbReference>
<sequence length="351" mass="39265">MKQIFGKSQSGNLQEAVRGISRPQLLMLFSNSEQFERHVKELEELYPNVPSIGCIGMCYDSAVVEKGVGVVAFTEGVIAAANVLEQVSVMPVRYIDRLVKDVNSVKAAQNDTVCIDFCAGNDACVLTTIYSVLKRKNISLVGGTGDGGKVSANGRIYEDAVAYAIVKNQGGRVKAYKENIYHQMENHRFIASRTDKANYVLGALNGRPAKQVYQEILHVTEQEITTRTFQNPFGKLNGDDTCIISIKEVKGDSLVCFRQVNDSDVLVLLELGDYRETVRNTIQTIRQDFSKVSAVFSVNCLFRYLLFTQNHYMQEYLKDMEKLGNHAGLVGYGEHYNNRFVNQSMTCVVFE</sequence>
<keyword evidence="4" id="KW-1185">Reference proteome</keyword>
<dbReference type="InterPro" id="IPR013702">
    <property type="entry name" value="FIST_domain_N"/>
</dbReference>
<dbReference type="EMBL" id="WUQX01000001">
    <property type="protein sequence ID" value="MXP77853.1"/>
    <property type="molecule type" value="Genomic_DNA"/>
</dbReference>
<evidence type="ECO:0000313" key="4">
    <source>
        <dbReference type="Proteomes" id="UP000460412"/>
    </source>
</evidence>
<evidence type="ECO:0008006" key="5">
    <source>
        <dbReference type="Google" id="ProtNLM"/>
    </source>
</evidence>
<dbReference type="InterPro" id="IPR019494">
    <property type="entry name" value="FIST_C"/>
</dbReference>
<evidence type="ECO:0000313" key="3">
    <source>
        <dbReference type="EMBL" id="MXP77853.1"/>
    </source>
</evidence>
<reference evidence="3 4" key="1">
    <citation type="submission" date="2019-12" db="EMBL/GenBank/DDBJ databases">
        <title>Sporaefaciens musculi gen. nov., sp. nov., a novel bacterium isolated from the caecum of an obese mouse.</title>
        <authorList>
            <person name="Rasmussen T.S."/>
            <person name="Streidl T."/>
            <person name="Hitch T.C.A."/>
            <person name="Wortmann E."/>
            <person name="Deptula P."/>
            <person name="Hansen M."/>
            <person name="Nielsen D.S."/>
            <person name="Clavel T."/>
            <person name="Vogensen F.K."/>
        </authorList>
    </citation>
    <scope>NUCLEOTIDE SEQUENCE [LARGE SCALE GENOMIC DNA]</scope>
    <source>
        <strain evidence="3 4">WCA-9-b2</strain>
    </source>
</reference>
<dbReference type="SMART" id="SM00897">
    <property type="entry name" value="FIST"/>
    <property type="match status" value="1"/>
</dbReference>
<feature type="domain" description="FIST C-domain" evidence="2">
    <location>
        <begin position="209"/>
        <end position="338"/>
    </location>
</feature>
<dbReference type="Proteomes" id="UP000460412">
    <property type="component" value="Unassembled WGS sequence"/>
</dbReference>
<evidence type="ECO:0000259" key="2">
    <source>
        <dbReference type="SMART" id="SM01204"/>
    </source>
</evidence>